<feature type="region of interest" description="Disordered" evidence="1">
    <location>
        <begin position="24"/>
        <end position="45"/>
    </location>
</feature>
<keyword evidence="3" id="KW-1185">Reference proteome</keyword>
<accession>A0A9X9QAN0</accession>
<feature type="non-terminal residue" evidence="2">
    <location>
        <position position="1"/>
    </location>
</feature>
<evidence type="ECO:0000256" key="1">
    <source>
        <dbReference type="SAM" id="MobiDB-lite"/>
    </source>
</evidence>
<evidence type="ECO:0000313" key="3">
    <source>
        <dbReference type="Proteomes" id="UP000269945"/>
    </source>
</evidence>
<gene>
    <name evidence="2" type="ORF">BN2614_LOCUS4</name>
</gene>
<protein>
    <submittedName>
        <fullName evidence="2">Uncharacterized protein</fullName>
    </submittedName>
</protein>
<dbReference type="Proteomes" id="UP000269945">
    <property type="component" value="Unassembled WGS sequence"/>
</dbReference>
<name>A0A9X9QAN0_GULGU</name>
<feature type="non-terminal residue" evidence="2">
    <location>
        <position position="87"/>
    </location>
</feature>
<proteinExistence type="predicted"/>
<evidence type="ECO:0000313" key="2">
    <source>
        <dbReference type="EMBL" id="VCX42357.1"/>
    </source>
</evidence>
<comment type="caution">
    <text evidence="2">The sequence shown here is derived from an EMBL/GenBank/DDBJ whole genome shotgun (WGS) entry which is preliminary data.</text>
</comment>
<dbReference type="AlphaFoldDB" id="A0A9X9QAN0"/>
<dbReference type="EMBL" id="CYRY02046603">
    <property type="protein sequence ID" value="VCX42357.1"/>
    <property type="molecule type" value="Genomic_DNA"/>
</dbReference>
<organism evidence="2 3">
    <name type="scientific">Gulo gulo</name>
    <name type="common">Wolverine</name>
    <name type="synonym">Gluton</name>
    <dbReference type="NCBI Taxonomy" id="48420"/>
    <lineage>
        <taxon>Eukaryota</taxon>
        <taxon>Metazoa</taxon>
        <taxon>Chordata</taxon>
        <taxon>Craniata</taxon>
        <taxon>Vertebrata</taxon>
        <taxon>Euteleostomi</taxon>
        <taxon>Mammalia</taxon>
        <taxon>Eutheria</taxon>
        <taxon>Laurasiatheria</taxon>
        <taxon>Carnivora</taxon>
        <taxon>Caniformia</taxon>
        <taxon>Musteloidea</taxon>
        <taxon>Mustelidae</taxon>
        <taxon>Guloninae</taxon>
        <taxon>Gulo</taxon>
    </lineage>
</organism>
<sequence>RTEKVGVLAPTSAGCSRFCSFGEGGPQREGTEAESGKGHNLNPEDDEHFKAKMKEMPVSLKNIIRISETGKILYHLLFFLIIFRKVY</sequence>
<reference evidence="2 3" key="1">
    <citation type="submission" date="2018-10" db="EMBL/GenBank/DDBJ databases">
        <authorList>
            <person name="Ekblom R."/>
            <person name="Jareborg N."/>
        </authorList>
    </citation>
    <scope>NUCLEOTIDE SEQUENCE [LARGE SCALE GENOMIC DNA]</scope>
    <source>
        <tissue evidence="2">Muscle</tissue>
    </source>
</reference>